<dbReference type="InterPro" id="IPR013783">
    <property type="entry name" value="Ig-like_fold"/>
</dbReference>
<dbReference type="Gene3D" id="2.60.40.10">
    <property type="entry name" value="Immunoglobulins"/>
    <property type="match status" value="2"/>
</dbReference>
<dbReference type="InterPro" id="IPR024079">
    <property type="entry name" value="MetalloPept_cat_dom_sf"/>
</dbReference>
<dbReference type="SUPFAM" id="SSF55486">
    <property type="entry name" value="Metalloproteases ('zincins'), catalytic domain"/>
    <property type="match status" value="1"/>
</dbReference>
<dbReference type="InterPro" id="IPR032109">
    <property type="entry name" value="Big_3_5"/>
</dbReference>
<evidence type="ECO:0000256" key="2">
    <source>
        <dbReference type="SAM" id="SignalP"/>
    </source>
</evidence>
<feature type="signal peptide" evidence="2">
    <location>
        <begin position="1"/>
        <end position="27"/>
    </location>
</feature>
<keyword evidence="5" id="KW-1185">Reference proteome</keyword>
<feature type="compositionally biased region" description="Low complexity" evidence="1">
    <location>
        <begin position="678"/>
        <end position="692"/>
    </location>
</feature>
<dbReference type="Proteomes" id="UP000636918">
    <property type="component" value="Unassembled WGS sequence"/>
</dbReference>
<feature type="region of interest" description="Disordered" evidence="1">
    <location>
        <begin position="663"/>
        <end position="710"/>
    </location>
</feature>
<feature type="domain" description="Bacterial Ig-like" evidence="3">
    <location>
        <begin position="575"/>
        <end position="657"/>
    </location>
</feature>
<protein>
    <submittedName>
        <fullName evidence="4">Ig-like domain repeat protein</fullName>
    </submittedName>
</protein>
<feature type="chain" id="PRO_5046424522" evidence="2">
    <location>
        <begin position="28"/>
        <end position="787"/>
    </location>
</feature>
<comment type="caution">
    <text evidence="4">The sequence shown here is derived from an EMBL/GenBank/DDBJ whole genome shotgun (WGS) entry which is preliminary data.</text>
</comment>
<evidence type="ECO:0000313" key="4">
    <source>
        <dbReference type="EMBL" id="MBL0749421.1"/>
    </source>
</evidence>
<evidence type="ECO:0000256" key="1">
    <source>
        <dbReference type="SAM" id="MobiDB-lite"/>
    </source>
</evidence>
<name>A0ABS1LFB5_9ACTN</name>
<sequence length="787" mass="80012">MRRLAVRAALPALSVLLGVGAGLPATAQTGGDRSTTDVRLDHPARGARAVRLLGSDLDEAAARNEMSAAALTDLLTSDPSAWVDNTGTVFFTDTTTPAPADEPVVAEAPLDQTFELHSKPGSTKTIYLDFDGGSASATGWHASYPTTPITQPAWDPAGNGAPFTSAELAAVQTVWEYVAEDYAPFDVDVTTADPGPAGIHRSGVLDAAYGSHVLITPSVGAQEAICPTGCGGVAYIGVFGTTSGGAGGDGYGYRQPAWVFPQKLGNSPKNIAEAATHEVGHNLGLRHDGNSMQSYDRGHGAWAPIMGVGYDHPITQWSKGDYAGATTTEDDVAIIRSVVGERVDEAPSGILGAPSLPASTSYVSSRTDVDTFLLGTCSGSVTVAADPLPAQANLDIELTLIDALGQVVATADPTSTQTSLTTASGMGASLTRTVDPGLYYVSVDGVGNGPWSTGYDDYGSLGAYTMALSGCLPTPTPTPTLTGLDLAASGRSVTLTATPTTTLGSLVGDVVFTEGATEVGRATLGVLPPAVTLTSVEPGMHTYTATFVPLGTTHVGSVSPARSVTVQVWSTTGLTATASGRDVTLDVRVATDGGAPAGTVELRDGGALVGTRDIVAGAASMTLASVTPGEHAYRATFVPSEPASYVGSTSPVRELTIAADPVPTTTAPVAPVPPPATPTATPTAAPTAAPTAGMLSTSTTTIRAPRKAGVGSRPRITVSVVRGAAPARGTVVVKVGRRRTTLTLVSGTARLRLPRLEGTKVKLVARYRGDATTSASSATRSIRVVAD</sequence>
<dbReference type="Pfam" id="PF16640">
    <property type="entry name" value="Big_3_5"/>
    <property type="match status" value="1"/>
</dbReference>
<organism evidence="4 5">
    <name type="scientific">Nocardioides baculatus</name>
    <dbReference type="NCBI Taxonomy" id="2801337"/>
    <lineage>
        <taxon>Bacteria</taxon>
        <taxon>Bacillati</taxon>
        <taxon>Actinomycetota</taxon>
        <taxon>Actinomycetes</taxon>
        <taxon>Propionibacteriales</taxon>
        <taxon>Nocardioidaceae</taxon>
        <taxon>Nocardioides</taxon>
    </lineage>
</organism>
<evidence type="ECO:0000313" key="5">
    <source>
        <dbReference type="Proteomes" id="UP000636918"/>
    </source>
</evidence>
<gene>
    <name evidence="4" type="ORF">JI751_17515</name>
</gene>
<dbReference type="RefSeq" id="WP_201939383.1">
    <property type="nucleotide sequence ID" value="NZ_JAERSG010000005.1"/>
</dbReference>
<reference evidence="4 5" key="1">
    <citation type="submission" date="2021-01" db="EMBL/GenBank/DDBJ databases">
        <title>Genome seq and assembly of Nocardiodes sp. G10.</title>
        <authorList>
            <person name="Chhetri G."/>
        </authorList>
    </citation>
    <scope>NUCLEOTIDE SEQUENCE [LARGE SCALE GENOMIC DNA]</scope>
    <source>
        <strain evidence="4 5">G10</strain>
    </source>
</reference>
<accession>A0ABS1LFB5</accession>
<dbReference type="Gene3D" id="3.40.390.10">
    <property type="entry name" value="Collagenase (Catalytic Domain)"/>
    <property type="match status" value="1"/>
</dbReference>
<evidence type="ECO:0000259" key="3">
    <source>
        <dbReference type="Pfam" id="PF16640"/>
    </source>
</evidence>
<dbReference type="EMBL" id="JAERSG010000005">
    <property type="protein sequence ID" value="MBL0749421.1"/>
    <property type="molecule type" value="Genomic_DNA"/>
</dbReference>
<keyword evidence="2" id="KW-0732">Signal</keyword>
<proteinExistence type="predicted"/>